<comment type="caution">
    <text evidence="1">The sequence shown here is derived from an EMBL/GenBank/DDBJ whole genome shotgun (WGS) entry which is preliminary data.</text>
</comment>
<evidence type="ECO:0000313" key="1">
    <source>
        <dbReference type="EMBL" id="TQE98378.1"/>
    </source>
</evidence>
<protein>
    <submittedName>
        <fullName evidence="1">Uncharacterized protein</fullName>
    </submittedName>
</protein>
<accession>A0A540VNT3</accession>
<dbReference type="EMBL" id="VIFK01000214">
    <property type="protein sequence ID" value="TQE98378.1"/>
    <property type="molecule type" value="Genomic_DNA"/>
</dbReference>
<organism evidence="1 2">
    <name type="scientific">Spiribacter salinus</name>
    <dbReference type="NCBI Taxonomy" id="1335746"/>
    <lineage>
        <taxon>Bacteria</taxon>
        <taxon>Pseudomonadati</taxon>
        <taxon>Pseudomonadota</taxon>
        <taxon>Gammaproteobacteria</taxon>
        <taxon>Chromatiales</taxon>
        <taxon>Ectothiorhodospiraceae</taxon>
        <taxon>Spiribacter</taxon>
    </lineage>
</organism>
<evidence type="ECO:0000313" key="2">
    <source>
        <dbReference type="Proteomes" id="UP000315400"/>
    </source>
</evidence>
<gene>
    <name evidence="1" type="ORF">FKY71_14170</name>
</gene>
<dbReference type="AlphaFoldDB" id="A0A540VNT3"/>
<name>A0A540VNT3_9GAMM</name>
<sequence>MTSQLLGVEVLALGVRDRLRADVVPADILDVNAGSQAANHLANSDNRHQTLREHIQAHIDQQRSDGHPAE</sequence>
<dbReference type="Proteomes" id="UP000315400">
    <property type="component" value="Unassembled WGS sequence"/>
</dbReference>
<reference evidence="1 2" key="1">
    <citation type="submission" date="2019-06" db="EMBL/GenBank/DDBJ databases">
        <title>Metagenome assembled Genome of Spiribacter salinus SL48-SHIP from the microbial mat of Salt Lake 48 (Novosibirsk region, Russia).</title>
        <authorList>
            <person name="Shipova A."/>
            <person name="Rozanov A.S."/>
            <person name="Bryanskaya A.V."/>
            <person name="Peltek S.E."/>
        </authorList>
    </citation>
    <scope>NUCLEOTIDE SEQUENCE [LARGE SCALE GENOMIC DNA]</scope>
    <source>
        <strain evidence="1">SL48-SHIP-2</strain>
    </source>
</reference>
<proteinExistence type="predicted"/>